<accession>A0ABV3L4X5</accession>
<dbReference type="Proteomes" id="UP001553161">
    <property type="component" value="Unassembled WGS sequence"/>
</dbReference>
<evidence type="ECO:0000313" key="2">
    <source>
        <dbReference type="Proteomes" id="UP001553161"/>
    </source>
</evidence>
<dbReference type="PANTHER" id="PTHR43747">
    <property type="entry name" value="FAD-BINDING PROTEIN"/>
    <property type="match status" value="1"/>
</dbReference>
<dbReference type="PIRSF" id="PIRSF011396">
    <property type="entry name" value="Trp_halogenase"/>
    <property type="match status" value="1"/>
</dbReference>
<gene>
    <name evidence="1" type="ORF">AB0T83_04980</name>
</gene>
<dbReference type="InterPro" id="IPR050816">
    <property type="entry name" value="Flavin-dep_Halogenase_NPB"/>
</dbReference>
<name>A0ABV3L4X5_9RHOB</name>
<dbReference type="RefSeq" id="WP_366191950.1">
    <property type="nucleotide sequence ID" value="NZ_JBFBVU010000004.1"/>
</dbReference>
<dbReference type="InterPro" id="IPR033856">
    <property type="entry name" value="Trp_halogen"/>
</dbReference>
<dbReference type="PANTHER" id="PTHR43747:SF4">
    <property type="entry name" value="FLAVIN-DEPENDENT TRYPTOPHAN HALOGENASE"/>
    <property type="match status" value="1"/>
</dbReference>
<organism evidence="1 2">
    <name type="scientific">Meridianimarinicoccus marinus</name>
    <dbReference type="NCBI Taxonomy" id="3231483"/>
    <lineage>
        <taxon>Bacteria</taxon>
        <taxon>Pseudomonadati</taxon>
        <taxon>Pseudomonadota</taxon>
        <taxon>Alphaproteobacteria</taxon>
        <taxon>Rhodobacterales</taxon>
        <taxon>Paracoccaceae</taxon>
        <taxon>Meridianimarinicoccus</taxon>
    </lineage>
</organism>
<dbReference type="SUPFAM" id="SSF51905">
    <property type="entry name" value="FAD/NAD(P)-binding domain"/>
    <property type="match status" value="1"/>
</dbReference>
<dbReference type="Pfam" id="PF04820">
    <property type="entry name" value="Trp_halogenase"/>
    <property type="match status" value="1"/>
</dbReference>
<sequence length="515" mass="57689">MDNAPIRRILIVGGGSSGWLTALYLKRFLKAAPVEITLLESDAIGTIGVGEATIPSMVRYIRQLRIDEAEFMRRCSASYKLGIRFDNWHDGDHSYFHPFGVAGGMIDGVDLFHFWLRSQQDGAPDRPYSSYSLQARASDAHRAPRSIRQGSPIIDSGAYAFHLDAGKMADYLQELSVADGVRHVIARVAETEKDANGNLAAVLTEDGQRIPADLFIDCTGFASLLIEKSMGDPWVDLGHQLLCDRAVVLPRKRDRNMAPYTISAAQQAGWMWKIPLMHRMGSGLVYSSQHMTDTAAADFLLRDAGDSRLEGAEPRFLRMRVGRRSDFWRGNVIAIGLSAGFVEPLESTGLYFVHRALDLLRTFFPDRSFGAGSRRAFNRHMRESFDEVRDFIVLHYLLNGRNDTDFWRDARSVPLPDSLAQAMDSYHDNGLPDLPTEWVFRDTSYYFILSGNGRLPRRPTRRAELADPTRYLDILAKIDAQNARVLEDLPGHRAYLDWLEAQGRPVGAGTGPAPD</sequence>
<dbReference type="EMBL" id="JBFBVU010000004">
    <property type="protein sequence ID" value="MEV8466140.1"/>
    <property type="molecule type" value="Genomic_DNA"/>
</dbReference>
<proteinExistence type="predicted"/>
<dbReference type="InterPro" id="IPR006905">
    <property type="entry name" value="Flavin_halogenase"/>
</dbReference>
<keyword evidence="2" id="KW-1185">Reference proteome</keyword>
<protein>
    <submittedName>
        <fullName evidence="1">Tryptophan halogenase family protein</fullName>
    </submittedName>
</protein>
<dbReference type="Gene3D" id="3.50.50.60">
    <property type="entry name" value="FAD/NAD(P)-binding domain"/>
    <property type="match status" value="1"/>
</dbReference>
<dbReference type="InterPro" id="IPR036188">
    <property type="entry name" value="FAD/NAD-bd_sf"/>
</dbReference>
<reference evidence="1 2" key="1">
    <citation type="submission" date="2024-07" db="EMBL/GenBank/DDBJ databases">
        <authorList>
            <person name="Kang M."/>
        </authorList>
    </citation>
    <scope>NUCLEOTIDE SEQUENCE [LARGE SCALE GENOMIC DNA]</scope>
    <source>
        <strain evidence="1 2">DFM31</strain>
    </source>
</reference>
<comment type="caution">
    <text evidence="1">The sequence shown here is derived from an EMBL/GenBank/DDBJ whole genome shotgun (WGS) entry which is preliminary data.</text>
</comment>
<evidence type="ECO:0000313" key="1">
    <source>
        <dbReference type="EMBL" id="MEV8466140.1"/>
    </source>
</evidence>